<dbReference type="InterPro" id="IPR036914">
    <property type="entry name" value="MGS-like_dom_sf"/>
</dbReference>
<dbReference type="GO" id="GO:0004643">
    <property type="term" value="F:phosphoribosylaminoimidazolecarboxamide formyltransferase activity"/>
    <property type="evidence" value="ECO:0007669"/>
    <property type="project" value="InterPro"/>
</dbReference>
<organism evidence="1 2">
    <name type="scientific">Kosmotoga olearia (strain ATCC BAA-1733 / DSM 21960 / TBF 19.5.1)</name>
    <dbReference type="NCBI Taxonomy" id="521045"/>
    <lineage>
        <taxon>Bacteria</taxon>
        <taxon>Thermotogati</taxon>
        <taxon>Thermotogota</taxon>
        <taxon>Thermotogae</taxon>
        <taxon>Kosmotogales</taxon>
        <taxon>Kosmotogaceae</taxon>
        <taxon>Kosmotoga</taxon>
    </lineage>
</organism>
<dbReference type="EMBL" id="CP001634">
    <property type="protein sequence ID" value="ACR79016.1"/>
    <property type="molecule type" value="Genomic_DNA"/>
</dbReference>
<evidence type="ECO:0000313" key="1">
    <source>
        <dbReference type="EMBL" id="ACR79016.1"/>
    </source>
</evidence>
<dbReference type="GO" id="GO:0005829">
    <property type="term" value="C:cytosol"/>
    <property type="evidence" value="ECO:0007669"/>
    <property type="project" value="TreeGrafter"/>
</dbReference>
<accession>C5CD72</accession>
<dbReference type="InterPro" id="IPR002695">
    <property type="entry name" value="PurH-like"/>
</dbReference>
<dbReference type="KEGG" id="kol:Kole_0291"/>
<evidence type="ECO:0000313" key="2">
    <source>
        <dbReference type="Proteomes" id="UP000002382"/>
    </source>
</evidence>
<reference evidence="1 2" key="1">
    <citation type="submission" date="2009-06" db="EMBL/GenBank/DDBJ databases">
        <title>Complete sequence of Thermotogales bacterium TBF 19.5.1.</title>
        <authorList>
            <consortium name="US DOE Joint Genome Institute"/>
            <person name="Lucas S."/>
            <person name="Copeland A."/>
            <person name="Lapidus A."/>
            <person name="Glavina del Rio T."/>
            <person name="Tice H."/>
            <person name="Bruce D."/>
            <person name="Goodwin L."/>
            <person name="Pitluck S."/>
            <person name="Chertkov O."/>
            <person name="Brettin T."/>
            <person name="Detter J.C."/>
            <person name="Han C."/>
            <person name="Schmutz J."/>
            <person name="Larimer F."/>
            <person name="Land M."/>
            <person name="Hauser L."/>
            <person name="Kyrpides N."/>
            <person name="Ovchinnikova G."/>
            <person name="Noll K."/>
        </authorList>
    </citation>
    <scope>NUCLEOTIDE SEQUENCE [LARGE SCALE GENOMIC DNA]</scope>
    <source>
        <strain evidence="2">ATCC BAA-1733 / DSM 21960 / TBF 19.5.1</strain>
    </source>
</reference>
<dbReference type="Proteomes" id="UP000002382">
    <property type="component" value="Chromosome"/>
</dbReference>
<dbReference type="STRING" id="521045.Kole_0291"/>
<dbReference type="Gene3D" id="3.40.50.1380">
    <property type="entry name" value="Methylglyoxal synthase-like domain"/>
    <property type="match status" value="1"/>
</dbReference>
<dbReference type="RefSeq" id="WP_012744803.1">
    <property type="nucleotide sequence ID" value="NC_012785.1"/>
</dbReference>
<dbReference type="eggNOG" id="COG0138">
    <property type="taxonomic scope" value="Bacteria"/>
</dbReference>
<dbReference type="OrthoDB" id="9802065at2"/>
<dbReference type="GO" id="GO:0006189">
    <property type="term" value="P:'de novo' IMP biosynthetic process"/>
    <property type="evidence" value="ECO:0007669"/>
    <property type="project" value="TreeGrafter"/>
</dbReference>
<gene>
    <name evidence="1" type="ordered locus">Kole_0291</name>
</gene>
<dbReference type="GO" id="GO:0003937">
    <property type="term" value="F:IMP cyclohydrolase activity"/>
    <property type="evidence" value="ECO:0007669"/>
    <property type="project" value="InterPro"/>
</dbReference>
<dbReference type="PANTHER" id="PTHR11692">
    <property type="entry name" value="BIFUNCTIONAL PURINE BIOSYNTHESIS PROTEIN PURH"/>
    <property type="match status" value="1"/>
</dbReference>
<proteinExistence type="predicted"/>
<dbReference type="AlphaFoldDB" id="C5CD72"/>
<dbReference type="PANTHER" id="PTHR11692:SF0">
    <property type="entry name" value="BIFUNCTIONAL PURINE BIOSYNTHESIS PROTEIN ATIC"/>
    <property type="match status" value="1"/>
</dbReference>
<dbReference type="HOGENOM" id="CLU_575942_0_0_0"/>
<sequence length="459" mass="52023">MNIHKVFVSARITDGLENLCSKLISKGAEIIADESTYAFLKLKKITVKNLREFFETEVADDFALQRRIVSCLSGANEEKATCGSNNKHIDLLVVNFEPFSTYVEKTGNETELVEHIDSFKPSLVLSAAKNYRNVVVLCDPEDYEDVLEDLEYYGDVSLQRRRKLALKALYLLSAYTSEIYSVFSEIFAEEKYNYLILEKIMPLMFGEMSLKKSTLYKVSGICGILDDVHIANPSVAMNHSHIRSVLQFMRLYYFFGDVSAFISDGKLIEVSLRGNMETIHHGESVMYGSSFPISYPMIKRLYATGVKSFCGVFEKEAVRYAHDNDILLLTIPERNSLSVAKFNFVGFENYIALEENKFPKMDRFSSTEKLAVITSYFNPKISLALVETDNEHSITINVDSENRLRTAIFGFNSLNGYVLACNVDLSDETVELLRSKGVNKMYLPCVSKTYNSVDIIPII</sequence>
<dbReference type="SUPFAM" id="SSF52335">
    <property type="entry name" value="Methylglyoxal synthase-like"/>
    <property type="match status" value="1"/>
</dbReference>
<dbReference type="Pfam" id="PF01808">
    <property type="entry name" value="AICARFT_IMPCHas"/>
    <property type="match status" value="1"/>
</dbReference>
<keyword evidence="2" id="KW-1185">Reference proteome</keyword>
<name>C5CD72_KOSOT</name>
<reference evidence="1 2" key="2">
    <citation type="journal article" date="2011" name="J. Bacteriol.">
        <title>Genome Sequence of Kosmotoga olearia Strain TBF 19.5.1, a Thermophilic Bacterium with a Wide Growth Temperature Range, Isolated from the Troll B Oil Platform in the North Sea.</title>
        <authorList>
            <person name="Swithers K.S."/>
            <person name="Dipippo J.L."/>
            <person name="Bruce D.C."/>
            <person name="Detter C."/>
            <person name="Tapia R."/>
            <person name="Han S."/>
            <person name="Goodwin L.A."/>
            <person name="Han J."/>
            <person name="Woyke T."/>
            <person name="Pitluck S."/>
            <person name="Pennacchio L."/>
            <person name="Nolan M."/>
            <person name="Mikhailova N."/>
            <person name="Land M.L."/>
            <person name="Nesbo C.L."/>
            <person name="Gogarten J.P."/>
            <person name="Noll K.M."/>
        </authorList>
    </citation>
    <scope>NUCLEOTIDE SEQUENCE [LARGE SCALE GENOMIC DNA]</scope>
    <source>
        <strain evidence="2">ATCC BAA-1733 / DSM 21960 / TBF 19.5.1</strain>
    </source>
</reference>
<protein>
    <submittedName>
        <fullName evidence="1">AICAR transformylase/IMP cyclohydrolase PurH (Only IMP cyclohydrolase domain in Aful)-like protein</fullName>
    </submittedName>
</protein>